<reference evidence="1" key="1">
    <citation type="journal article" date="2022" name="Front. Genet.">
        <title>Chromosome-Scale Assembly of the Dendrobium nobile Genome Provides Insights Into the Molecular Mechanism of the Biosynthesis of the Medicinal Active Ingredient of Dendrobium.</title>
        <authorList>
            <person name="Xu Q."/>
            <person name="Niu S.-C."/>
            <person name="Li K.-L."/>
            <person name="Zheng P.-J."/>
            <person name="Zhang X.-J."/>
            <person name="Jia Y."/>
            <person name="Liu Y."/>
            <person name="Niu Y.-X."/>
            <person name="Yu L.-H."/>
            <person name="Chen D.-F."/>
            <person name="Zhang G.-Q."/>
        </authorList>
    </citation>
    <scope>NUCLEOTIDE SEQUENCE</scope>
    <source>
        <tissue evidence="1">Leaf</tissue>
    </source>
</reference>
<dbReference type="AlphaFoldDB" id="A0A8T3BN28"/>
<name>A0A8T3BN28_DENNO</name>
<accession>A0A8T3BN28</accession>
<sequence>MAESSRRGVGDGARTLDTPWELHDNLNQRLDEISTDLFRLSMDMRREFQVIRVEMDGTRRHRRADRYEAVQT</sequence>
<evidence type="ECO:0000313" key="2">
    <source>
        <dbReference type="Proteomes" id="UP000829196"/>
    </source>
</evidence>
<evidence type="ECO:0000313" key="1">
    <source>
        <dbReference type="EMBL" id="KAI0514109.1"/>
    </source>
</evidence>
<dbReference type="Proteomes" id="UP000829196">
    <property type="component" value="Unassembled WGS sequence"/>
</dbReference>
<proteinExistence type="predicted"/>
<organism evidence="1 2">
    <name type="scientific">Dendrobium nobile</name>
    <name type="common">Orchid</name>
    <dbReference type="NCBI Taxonomy" id="94219"/>
    <lineage>
        <taxon>Eukaryota</taxon>
        <taxon>Viridiplantae</taxon>
        <taxon>Streptophyta</taxon>
        <taxon>Embryophyta</taxon>
        <taxon>Tracheophyta</taxon>
        <taxon>Spermatophyta</taxon>
        <taxon>Magnoliopsida</taxon>
        <taxon>Liliopsida</taxon>
        <taxon>Asparagales</taxon>
        <taxon>Orchidaceae</taxon>
        <taxon>Epidendroideae</taxon>
        <taxon>Malaxideae</taxon>
        <taxon>Dendrobiinae</taxon>
        <taxon>Dendrobium</taxon>
    </lineage>
</organism>
<dbReference type="EMBL" id="JAGYWB010000008">
    <property type="protein sequence ID" value="KAI0514109.1"/>
    <property type="molecule type" value="Genomic_DNA"/>
</dbReference>
<protein>
    <submittedName>
        <fullName evidence="1">Uncharacterized protein</fullName>
    </submittedName>
</protein>
<gene>
    <name evidence="1" type="ORF">KFK09_010143</name>
</gene>
<keyword evidence="2" id="KW-1185">Reference proteome</keyword>
<comment type="caution">
    <text evidence="1">The sequence shown here is derived from an EMBL/GenBank/DDBJ whole genome shotgun (WGS) entry which is preliminary data.</text>
</comment>